<dbReference type="Proteomes" id="UP001241377">
    <property type="component" value="Unassembled WGS sequence"/>
</dbReference>
<protein>
    <submittedName>
        <fullName evidence="1">Uncharacterized protein</fullName>
    </submittedName>
</protein>
<organism evidence="1 2">
    <name type="scientific">Naganishia cerealis</name>
    <dbReference type="NCBI Taxonomy" id="610337"/>
    <lineage>
        <taxon>Eukaryota</taxon>
        <taxon>Fungi</taxon>
        <taxon>Dikarya</taxon>
        <taxon>Basidiomycota</taxon>
        <taxon>Agaricomycotina</taxon>
        <taxon>Tremellomycetes</taxon>
        <taxon>Filobasidiales</taxon>
        <taxon>Filobasidiaceae</taxon>
        <taxon>Naganishia</taxon>
    </lineage>
</organism>
<reference evidence="1" key="1">
    <citation type="submission" date="2023-04" db="EMBL/GenBank/DDBJ databases">
        <title>Draft Genome sequencing of Naganishia species isolated from polar environments using Oxford Nanopore Technology.</title>
        <authorList>
            <person name="Leo P."/>
            <person name="Venkateswaran K."/>
        </authorList>
    </citation>
    <scope>NUCLEOTIDE SEQUENCE</scope>
    <source>
        <strain evidence="1">MNA-CCFEE 5261</strain>
    </source>
</reference>
<accession>A0ACC2WF80</accession>
<evidence type="ECO:0000313" key="1">
    <source>
        <dbReference type="EMBL" id="KAJ9109726.1"/>
    </source>
</evidence>
<proteinExistence type="predicted"/>
<keyword evidence="2" id="KW-1185">Reference proteome</keyword>
<evidence type="ECO:0000313" key="2">
    <source>
        <dbReference type="Proteomes" id="UP001241377"/>
    </source>
</evidence>
<name>A0ACC2WF80_9TREE</name>
<comment type="caution">
    <text evidence="1">The sequence shown here is derived from an EMBL/GenBank/DDBJ whole genome shotgun (WGS) entry which is preliminary data.</text>
</comment>
<sequence>MSYLATQEDVEMASAEAAMNEPGSSKWTTNGSSISQNNAQTSATTGFYIPPDPSESKAKAGNFSYVTSASTLPPKSIEAFPPSRQTGVIYDAQMMLHAPLHYDATIDWENLSSNDDDLPLTWHPEDPRRIQRIYDQLQQQGLTKQMLSLPCPPVSVADILLVHSEALWHTVEKTQCKRLLS</sequence>
<dbReference type="EMBL" id="JASBWR010000016">
    <property type="protein sequence ID" value="KAJ9109726.1"/>
    <property type="molecule type" value="Genomic_DNA"/>
</dbReference>
<gene>
    <name evidence="1" type="ORF">QFC19_001956</name>
</gene>